<evidence type="ECO:0000259" key="2">
    <source>
        <dbReference type="PROSITE" id="PS50943"/>
    </source>
</evidence>
<evidence type="ECO:0000256" key="1">
    <source>
        <dbReference type="SAM" id="MobiDB-lite"/>
    </source>
</evidence>
<dbReference type="EMBL" id="CP047898">
    <property type="protein sequence ID" value="QHK22276.1"/>
    <property type="molecule type" value="Genomic_DNA"/>
</dbReference>
<proteinExistence type="predicted"/>
<accession>A0A6P1NPH0</accession>
<dbReference type="InterPro" id="IPR010982">
    <property type="entry name" value="Lambda_DNA-bd_dom_sf"/>
</dbReference>
<feature type="domain" description="HTH cro/C1-type" evidence="2">
    <location>
        <begin position="18"/>
        <end position="57"/>
    </location>
</feature>
<dbReference type="Pfam" id="PF01381">
    <property type="entry name" value="HTH_3"/>
    <property type="match status" value="1"/>
</dbReference>
<feature type="region of interest" description="Disordered" evidence="1">
    <location>
        <begin position="38"/>
        <end position="63"/>
    </location>
</feature>
<organism evidence="3 4">
    <name type="scientific">Pseudarthrobacter psychrotolerans</name>
    <dbReference type="NCBI Taxonomy" id="2697569"/>
    <lineage>
        <taxon>Bacteria</taxon>
        <taxon>Bacillati</taxon>
        <taxon>Actinomycetota</taxon>
        <taxon>Actinomycetes</taxon>
        <taxon>Micrococcales</taxon>
        <taxon>Micrococcaceae</taxon>
        <taxon>Pseudarthrobacter</taxon>
    </lineage>
</organism>
<sequence length="63" mass="7007">MVHAKKDARTLTETILQLVTRRKRLKIKQSQLAKIMGTSQSTVSEFERLGGNPTPEVPSADTL</sequence>
<dbReference type="PROSITE" id="PS50943">
    <property type="entry name" value="HTH_CROC1"/>
    <property type="match status" value="1"/>
</dbReference>
<dbReference type="Gene3D" id="1.10.260.40">
    <property type="entry name" value="lambda repressor-like DNA-binding domains"/>
    <property type="match status" value="1"/>
</dbReference>
<dbReference type="AlphaFoldDB" id="A0A6P1NPH0"/>
<dbReference type="KEGG" id="psey:GU243_10860"/>
<dbReference type="CDD" id="cd00093">
    <property type="entry name" value="HTH_XRE"/>
    <property type="match status" value="1"/>
</dbReference>
<evidence type="ECO:0000313" key="3">
    <source>
        <dbReference type="EMBL" id="QHK22276.1"/>
    </source>
</evidence>
<reference evidence="3 4" key="1">
    <citation type="submission" date="2020-01" db="EMBL/GenBank/DDBJ databases">
        <title>Pseudarthrobacter psychrotolerans sp. nov., isolated from antarctic soil.</title>
        <authorList>
            <person name="Shin Y."/>
            <person name="Park W."/>
        </authorList>
    </citation>
    <scope>NUCLEOTIDE SEQUENCE [LARGE SCALE GENOMIC DNA]</scope>
    <source>
        <strain evidence="3 4">YJ56</strain>
    </source>
</reference>
<keyword evidence="4" id="KW-1185">Reference proteome</keyword>
<protein>
    <submittedName>
        <fullName evidence="3">Helix-turn-helix domain-containing protein</fullName>
    </submittedName>
</protein>
<dbReference type="InterPro" id="IPR001387">
    <property type="entry name" value="Cro/C1-type_HTH"/>
</dbReference>
<gene>
    <name evidence="3" type="ORF">GU243_10860</name>
</gene>
<dbReference type="SUPFAM" id="SSF47413">
    <property type="entry name" value="lambda repressor-like DNA-binding domains"/>
    <property type="match status" value="1"/>
</dbReference>
<evidence type="ECO:0000313" key="4">
    <source>
        <dbReference type="Proteomes" id="UP000464186"/>
    </source>
</evidence>
<dbReference type="Proteomes" id="UP000464186">
    <property type="component" value="Chromosome"/>
</dbReference>
<name>A0A6P1NPH0_9MICC</name>
<dbReference type="GO" id="GO:0003677">
    <property type="term" value="F:DNA binding"/>
    <property type="evidence" value="ECO:0007669"/>
    <property type="project" value="InterPro"/>
</dbReference>